<dbReference type="EMBL" id="JAVIIW010000038">
    <property type="protein sequence ID" value="MDX8481849.1"/>
    <property type="molecule type" value="Genomic_DNA"/>
</dbReference>
<dbReference type="Pfam" id="PF00155">
    <property type="entry name" value="Aminotran_1_2"/>
    <property type="match status" value="1"/>
</dbReference>
<dbReference type="CDD" id="cd00609">
    <property type="entry name" value="AAT_like"/>
    <property type="match status" value="1"/>
</dbReference>
<evidence type="ECO:0000256" key="4">
    <source>
        <dbReference type="ARBA" id="ARBA00022679"/>
    </source>
</evidence>
<dbReference type="InterPro" id="IPR004838">
    <property type="entry name" value="NHTrfase_class1_PyrdxlP-BS"/>
</dbReference>
<evidence type="ECO:0000313" key="9">
    <source>
        <dbReference type="EMBL" id="MDX8481849.1"/>
    </source>
</evidence>
<sequence length="400" mass="43721">MGKLSRRADEIRPSPTIGMNMRAEELRRSGRDVIPLSLGEPDFHTPENVKAAGIAAIQKDFTKYTATEGYRALREALAAKLKKDNGLNFTWDQIVVSTSAKIVIYSAFLSILDQGDEVIIPAPFWVSYPDLVGLAGGVPKIVPCSDQANFKLTADQLQKAITPKTKALVFNSPNNPSGAIYTASEIKELAAVLAKHPDIWVVTDELYEHIVYDNHKANSFASIATEMADRVITINGFSKGYVMTGWRLGFVAADKRVIKPMADFISQMQGSPSSISQAAALEALTGDQSFMAKNRTTFQARRDLVVEQANRIKGLSALRPSGSFYAYINCDGWIGKTTAEGRLLATDLDVAEGLLMEASVAIVPGTVFGLSPYFRISYSLEVNLIKEAMRRIAEFADGLR</sequence>
<name>A0ABU4Y4I0_9HYPH</name>
<comment type="catalytic activity">
    <reaction evidence="6">
        <text>L-aspartate + 2-oxoglutarate = oxaloacetate + L-glutamate</text>
        <dbReference type="Rhea" id="RHEA:21824"/>
        <dbReference type="ChEBI" id="CHEBI:16452"/>
        <dbReference type="ChEBI" id="CHEBI:16810"/>
        <dbReference type="ChEBI" id="CHEBI:29985"/>
        <dbReference type="ChEBI" id="CHEBI:29991"/>
        <dbReference type="EC" id="2.6.1.1"/>
    </reaction>
</comment>
<dbReference type="Proteomes" id="UP001287059">
    <property type="component" value="Unassembled WGS sequence"/>
</dbReference>
<gene>
    <name evidence="9" type="ORF">RFN28_25790</name>
</gene>
<dbReference type="InterPro" id="IPR015421">
    <property type="entry name" value="PyrdxlP-dep_Trfase_major"/>
</dbReference>
<dbReference type="SUPFAM" id="SSF53383">
    <property type="entry name" value="PLP-dependent transferases"/>
    <property type="match status" value="1"/>
</dbReference>
<dbReference type="InterPro" id="IPR015424">
    <property type="entry name" value="PyrdxlP-dep_Trfase"/>
</dbReference>
<dbReference type="Gene3D" id="3.40.640.10">
    <property type="entry name" value="Type I PLP-dependent aspartate aminotransferase-like (Major domain)"/>
    <property type="match status" value="1"/>
</dbReference>
<keyword evidence="10" id="KW-1185">Reference proteome</keyword>
<reference evidence="9 10" key="1">
    <citation type="submission" date="2023-08" db="EMBL/GenBank/DDBJ databases">
        <title>Implementing the SeqCode for naming new Mesorhizobium species isolated from Vachellia karroo root nodules.</title>
        <authorList>
            <person name="Van Lill M."/>
        </authorList>
    </citation>
    <scope>NUCLEOTIDE SEQUENCE [LARGE SCALE GENOMIC DNA]</scope>
    <source>
        <strain evidence="9 10">VK24D</strain>
    </source>
</reference>
<proteinExistence type="inferred from homology"/>
<dbReference type="InterPro" id="IPR004839">
    <property type="entry name" value="Aminotransferase_I/II_large"/>
</dbReference>
<evidence type="ECO:0000256" key="6">
    <source>
        <dbReference type="ARBA" id="ARBA00049185"/>
    </source>
</evidence>
<comment type="similarity">
    <text evidence="2 7">Belongs to the class-I pyridoxal-phosphate-dependent aminotransferase family.</text>
</comment>
<comment type="caution">
    <text evidence="9">The sequence shown here is derived from an EMBL/GenBank/DDBJ whole genome shotgun (WGS) entry which is preliminary data.</text>
</comment>
<accession>A0ABU4Y4I0</accession>
<dbReference type="PANTHER" id="PTHR46383:SF1">
    <property type="entry name" value="ASPARTATE AMINOTRANSFERASE"/>
    <property type="match status" value="1"/>
</dbReference>
<organism evidence="9 10">
    <name type="scientific">Mesorhizobium album</name>
    <dbReference type="NCBI Taxonomy" id="3072314"/>
    <lineage>
        <taxon>Bacteria</taxon>
        <taxon>Pseudomonadati</taxon>
        <taxon>Pseudomonadota</taxon>
        <taxon>Alphaproteobacteria</taxon>
        <taxon>Hyphomicrobiales</taxon>
        <taxon>Phyllobacteriaceae</taxon>
        <taxon>Mesorhizobium</taxon>
    </lineage>
</organism>
<dbReference type="GO" id="GO:0008483">
    <property type="term" value="F:transaminase activity"/>
    <property type="evidence" value="ECO:0007669"/>
    <property type="project" value="UniProtKB-KW"/>
</dbReference>
<dbReference type="PROSITE" id="PS00105">
    <property type="entry name" value="AA_TRANSFER_CLASS_1"/>
    <property type="match status" value="1"/>
</dbReference>
<evidence type="ECO:0000259" key="8">
    <source>
        <dbReference type="Pfam" id="PF00155"/>
    </source>
</evidence>
<feature type="domain" description="Aminotransferase class I/classII large" evidence="8">
    <location>
        <begin position="32"/>
        <end position="392"/>
    </location>
</feature>
<dbReference type="InterPro" id="IPR015422">
    <property type="entry name" value="PyrdxlP-dep_Trfase_small"/>
</dbReference>
<dbReference type="EC" id="2.6.1.-" evidence="7"/>
<evidence type="ECO:0000256" key="1">
    <source>
        <dbReference type="ARBA" id="ARBA00001933"/>
    </source>
</evidence>
<comment type="cofactor">
    <cofactor evidence="1 7">
        <name>pyridoxal 5'-phosphate</name>
        <dbReference type="ChEBI" id="CHEBI:597326"/>
    </cofactor>
</comment>
<dbReference type="InterPro" id="IPR050596">
    <property type="entry name" value="AspAT/PAT-like"/>
</dbReference>
<dbReference type="Gene3D" id="3.90.1150.10">
    <property type="entry name" value="Aspartate Aminotransferase, domain 1"/>
    <property type="match status" value="1"/>
</dbReference>
<evidence type="ECO:0000256" key="7">
    <source>
        <dbReference type="RuleBase" id="RU000481"/>
    </source>
</evidence>
<keyword evidence="5" id="KW-0663">Pyridoxal phosphate</keyword>
<keyword evidence="4 7" id="KW-0808">Transferase</keyword>
<evidence type="ECO:0000256" key="3">
    <source>
        <dbReference type="ARBA" id="ARBA00022576"/>
    </source>
</evidence>
<keyword evidence="3 7" id="KW-0032">Aminotransferase</keyword>
<protein>
    <recommendedName>
        <fullName evidence="7">Aminotransferase</fullName>
        <ecNumber evidence="7">2.6.1.-</ecNumber>
    </recommendedName>
</protein>
<evidence type="ECO:0000313" key="10">
    <source>
        <dbReference type="Proteomes" id="UP001287059"/>
    </source>
</evidence>
<evidence type="ECO:0000256" key="2">
    <source>
        <dbReference type="ARBA" id="ARBA00007441"/>
    </source>
</evidence>
<dbReference type="RefSeq" id="WP_320289998.1">
    <property type="nucleotide sequence ID" value="NZ_JAVIIW010000038.1"/>
</dbReference>
<dbReference type="PANTHER" id="PTHR46383">
    <property type="entry name" value="ASPARTATE AMINOTRANSFERASE"/>
    <property type="match status" value="1"/>
</dbReference>
<evidence type="ECO:0000256" key="5">
    <source>
        <dbReference type="ARBA" id="ARBA00022898"/>
    </source>
</evidence>